<feature type="transmembrane region" description="Helical" evidence="1">
    <location>
        <begin position="6"/>
        <end position="31"/>
    </location>
</feature>
<protein>
    <recommendedName>
        <fullName evidence="4">SHOCT domain-containing protein</fullName>
    </recommendedName>
</protein>
<reference evidence="2 3" key="1">
    <citation type="journal article" date="2023" name="Int. J. Syst. Evol. Microbiol.">
        <title>Arthrobacter mangrovi sp. nov., an actinobacterium isolated from the rhizosphere of a mangrove.</title>
        <authorList>
            <person name="Hamada M."/>
            <person name="Saitou S."/>
            <person name="Enomoto N."/>
            <person name="Nanri K."/>
            <person name="Hidaka K."/>
            <person name="Miura T."/>
            <person name="Tamura T."/>
        </authorList>
    </citation>
    <scope>NUCLEOTIDE SEQUENCE [LARGE SCALE GENOMIC DNA]</scope>
    <source>
        <strain evidence="2 3">NBRC 112813</strain>
    </source>
</reference>
<keyword evidence="3" id="KW-1185">Reference proteome</keyword>
<evidence type="ECO:0000313" key="2">
    <source>
        <dbReference type="EMBL" id="GLB68171.1"/>
    </source>
</evidence>
<name>A0ABQ5MW30_9MICC</name>
<evidence type="ECO:0000313" key="3">
    <source>
        <dbReference type="Proteomes" id="UP001209654"/>
    </source>
</evidence>
<comment type="caution">
    <text evidence="2">The sequence shown here is derived from an EMBL/GenBank/DDBJ whole genome shotgun (WGS) entry which is preliminary data.</text>
</comment>
<dbReference type="EMBL" id="BRVS01000013">
    <property type="protein sequence ID" value="GLB68171.1"/>
    <property type="molecule type" value="Genomic_DNA"/>
</dbReference>
<sequence length="92" mass="10132">MMNGNWYLMGLAWIFGLVLVTVVVLLAVLVVRALVSFTQNEAAPEPPVGSPPLGAMPRSRARQILDERLAHGHITPDDYNERLRVLGETPGR</sequence>
<accession>A0ABQ5MW30</accession>
<organism evidence="2 3">
    <name type="scientific">Arthrobacter mangrovi</name>
    <dbReference type="NCBI Taxonomy" id="2966350"/>
    <lineage>
        <taxon>Bacteria</taxon>
        <taxon>Bacillati</taxon>
        <taxon>Actinomycetota</taxon>
        <taxon>Actinomycetes</taxon>
        <taxon>Micrococcales</taxon>
        <taxon>Micrococcaceae</taxon>
        <taxon>Arthrobacter</taxon>
    </lineage>
</organism>
<gene>
    <name evidence="2" type="ORF">AHIS1636_26130</name>
</gene>
<evidence type="ECO:0008006" key="4">
    <source>
        <dbReference type="Google" id="ProtNLM"/>
    </source>
</evidence>
<keyword evidence="1" id="KW-1133">Transmembrane helix</keyword>
<keyword evidence="1" id="KW-0812">Transmembrane</keyword>
<keyword evidence="1" id="KW-0472">Membrane</keyword>
<evidence type="ECO:0000256" key="1">
    <source>
        <dbReference type="SAM" id="Phobius"/>
    </source>
</evidence>
<proteinExistence type="predicted"/>
<dbReference type="Proteomes" id="UP001209654">
    <property type="component" value="Unassembled WGS sequence"/>
</dbReference>